<dbReference type="PANTHER" id="PTHR10132">
    <property type="entry name" value="ALPHA-/EPSILON-SARCOGLYCAN FAMILY MEMBER"/>
    <property type="match status" value="1"/>
</dbReference>
<protein>
    <recommendedName>
        <fullName evidence="1">Sarcoglycan alpha/epsilon N-terminal domain-containing protein</fullName>
    </recommendedName>
</protein>
<keyword evidence="3" id="KW-1185">Reference proteome</keyword>
<dbReference type="SUPFAM" id="SSF49313">
    <property type="entry name" value="Cadherin-like"/>
    <property type="match status" value="1"/>
</dbReference>
<dbReference type="Pfam" id="PF05510">
    <property type="entry name" value="Sarcoglycan_2"/>
    <property type="match status" value="1"/>
</dbReference>
<reference evidence="2" key="1">
    <citation type="submission" date="2022-03" db="EMBL/GenBank/DDBJ databases">
        <authorList>
            <person name="Martin C."/>
        </authorList>
    </citation>
    <scope>NUCLEOTIDE SEQUENCE</scope>
</reference>
<feature type="non-terminal residue" evidence="2">
    <location>
        <position position="110"/>
    </location>
</feature>
<dbReference type="Gene3D" id="2.60.40.10">
    <property type="entry name" value="Immunoglobulins"/>
    <property type="match status" value="1"/>
</dbReference>
<dbReference type="EMBL" id="CAIIXF020000005">
    <property type="protein sequence ID" value="CAH1782569.1"/>
    <property type="molecule type" value="Genomic_DNA"/>
</dbReference>
<dbReference type="InterPro" id="IPR008908">
    <property type="entry name" value="Sarcoglycan_alpha/epsilon"/>
</dbReference>
<name>A0A8S4NPC0_OWEFU</name>
<dbReference type="PANTHER" id="PTHR10132:SF14">
    <property type="entry name" value="SARCOGLYCAN ALPHA, ISOFORM C"/>
    <property type="match status" value="1"/>
</dbReference>
<dbReference type="GO" id="GO:0005509">
    <property type="term" value="F:calcium ion binding"/>
    <property type="evidence" value="ECO:0007669"/>
    <property type="project" value="InterPro"/>
</dbReference>
<dbReference type="InterPro" id="IPR048346">
    <property type="entry name" value="Sarcoglycan_N"/>
</dbReference>
<organism evidence="2 3">
    <name type="scientific">Owenia fusiformis</name>
    <name type="common">Polychaete worm</name>
    <dbReference type="NCBI Taxonomy" id="6347"/>
    <lineage>
        <taxon>Eukaryota</taxon>
        <taxon>Metazoa</taxon>
        <taxon>Spiralia</taxon>
        <taxon>Lophotrochozoa</taxon>
        <taxon>Annelida</taxon>
        <taxon>Polychaeta</taxon>
        <taxon>Sedentaria</taxon>
        <taxon>Canalipalpata</taxon>
        <taxon>Sabellida</taxon>
        <taxon>Oweniida</taxon>
        <taxon>Oweniidae</taxon>
        <taxon>Owenia</taxon>
    </lineage>
</organism>
<dbReference type="OrthoDB" id="10019906at2759"/>
<dbReference type="Proteomes" id="UP000749559">
    <property type="component" value="Unassembled WGS sequence"/>
</dbReference>
<proteinExistence type="predicted"/>
<evidence type="ECO:0000313" key="3">
    <source>
        <dbReference type="Proteomes" id="UP000749559"/>
    </source>
</evidence>
<gene>
    <name evidence="2" type="ORF">OFUS_LOCUS9002</name>
</gene>
<dbReference type="InterPro" id="IPR013783">
    <property type="entry name" value="Ig-like_fold"/>
</dbReference>
<comment type="caution">
    <text evidence="2">The sequence shown here is derived from an EMBL/GenBank/DDBJ whole genome shotgun (WGS) entry which is preliminary data.</text>
</comment>
<dbReference type="AlphaFoldDB" id="A0A8S4NPC0"/>
<sequence>MGCLKRCNMQSDTARTCILAVTTGEVKVAVIGKAFSFPIQRADFFNGTSLLETVPVEFSPSLIGYPDLPSWLTFVQRNLTEDGYIYGTPNSYTDSNYNLEILAVNKNNYQ</sequence>
<accession>A0A8S4NPC0</accession>
<feature type="domain" description="Sarcoglycan alpha/epsilon N-terminal" evidence="1">
    <location>
        <begin position="29"/>
        <end position="109"/>
    </location>
</feature>
<evidence type="ECO:0000313" key="2">
    <source>
        <dbReference type="EMBL" id="CAH1782569.1"/>
    </source>
</evidence>
<dbReference type="GO" id="GO:0016012">
    <property type="term" value="C:sarcoglycan complex"/>
    <property type="evidence" value="ECO:0007669"/>
    <property type="project" value="InterPro"/>
</dbReference>
<dbReference type="InterPro" id="IPR015919">
    <property type="entry name" value="Cadherin-like_sf"/>
</dbReference>
<evidence type="ECO:0000259" key="1">
    <source>
        <dbReference type="Pfam" id="PF05510"/>
    </source>
</evidence>